<dbReference type="GO" id="GO:0003725">
    <property type="term" value="F:double-stranded RNA binding"/>
    <property type="evidence" value="ECO:0007669"/>
    <property type="project" value="TreeGrafter"/>
</dbReference>
<evidence type="ECO:0000313" key="3">
    <source>
        <dbReference type="EMBL" id="EDW59625.2"/>
    </source>
</evidence>
<dbReference type="Proteomes" id="UP000008792">
    <property type="component" value="Unassembled WGS sequence"/>
</dbReference>
<dbReference type="GO" id="GO:0035197">
    <property type="term" value="F:siRNA binding"/>
    <property type="evidence" value="ECO:0007669"/>
    <property type="project" value="TreeGrafter"/>
</dbReference>
<keyword evidence="1" id="KW-0694">RNA-binding</keyword>
<dbReference type="EMBL" id="CH940652">
    <property type="protein sequence ID" value="EDW59625.2"/>
    <property type="molecule type" value="Genomic_DNA"/>
</dbReference>
<evidence type="ECO:0000313" key="4">
    <source>
        <dbReference type="Proteomes" id="UP000008792"/>
    </source>
</evidence>
<name>B4M4R4_DROVI</name>
<dbReference type="GO" id="GO:0030422">
    <property type="term" value="P:siRNA processing"/>
    <property type="evidence" value="ECO:0007669"/>
    <property type="project" value="TreeGrafter"/>
</dbReference>
<dbReference type="SUPFAM" id="SSF54768">
    <property type="entry name" value="dsRNA-binding domain-like"/>
    <property type="match status" value="2"/>
</dbReference>
<feature type="domain" description="DRBM" evidence="2">
    <location>
        <begin position="63"/>
        <end position="125"/>
    </location>
</feature>
<dbReference type="AlphaFoldDB" id="B4M4R4"/>
<dbReference type="GO" id="GO:0005737">
    <property type="term" value="C:cytoplasm"/>
    <property type="evidence" value="ECO:0007669"/>
    <property type="project" value="TreeGrafter"/>
</dbReference>
<dbReference type="InterPro" id="IPR051247">
    <property type="entry name" value="RLC_Component"/>
</dbReference>
<dbReference type="InParanoid" id="B4M4R4"/>
<dbReference type="eggNOG" id="ENOG502S3FH">
    <property type="taxonomic scope" value="Eukaryota"/>
</dbReference>
<proteinExistence type="predicted"/>
<keyword evidence="4" id="KW-1185">Reference proteome</keyword>
<dbReference type="STRING" id="7244.B4M4R4"/>
<dbReference type="InterPro" id="IPR014720">
    <property type="entry name" value="dsRBD_dom"/>
</dbReference>
<dbReference type="OrthoDB" id="6363432at2759"/>
<dbReference type="CDD" id="cd00048">
    <property type="entry name" value="DSRM_SF"/>
    <property type="match status" value="1"/>
</dbReference>
<accession>B4M4R4</accession>
<feature type="domain" description="DRBM" evidence="2">
    <location>
        <begin position="192"/>
        <end position="253"/>
    </location>
</feature>
<dbReference type="GO" id="GO:0070920">
    <property type="term" value="P:regulation of regulatory ncRNA processing"/>
    <property type="evidence" value="ECO:0007669"/>
    <property type="project" value="TreeGrafter"/>
</dbReference>
<reference evidence="3 4" key="1">
    <citation type="journal article" date="2007" name="Nature">
        <title>Evolution of genes and genomes on the Drosophila phylogeny.</title>
        <authorList>
            <consortium name="Drosophila 12 Genomes Consortium"/>
            <person name="Clark A.G."/>
            <person name="Eisen M.B."/>
            <person name="Smith D.R."/>
            <person name="Bergman C.M."/>
            <person name="Oliver B."/>
            <person name="Markow T.A."/>
            <person name="Kaufman T.C."/>
            <person name="Kellis M."/>
            <person name="Gelbart W."/>
            <person name="Iyer V.N."/>
            <person name="Pollard D.A."/>
            <person name="Sackton T.B."/>
            <person name="Larracuente A.M."/>
            <person name="Singh N.D."/>
            <person name="Abad J.P."/>
            <person name="Abt D.N."/>
            <person name="Adryan B."/>
            <person name="Aguade M."/>
            <person name="Akashi H."/>
            <person name="Anderson W.W."/>
            <person name="Aquadro C.F."/>
            <person name="Ardell D.H."/>
            <person name="Arguello R."/>
            <person name="Artieri C.G."/>
            <person name="Barbash D.A."/>
            <person name="Barker D."/>
            <person name="Barsanti P."/>
            <person name="Batterham P."/>
            <person name="Batzoglou S."/>
            <person name="Begun D."/>
            <person name="Bhutkar A."/>
            <person name="Blanco E."/>
            <person name="Bosak S.A."/>
            <person name="Bradley R.K."/>
            <person name="Brand A.D."/>
            <person name="Brent M.R."/>
            <person name="Brooks A.N."/>
            <person name="Brown R.H."/>
            <person name="Butlin R.K."/>
            <person name="Caggese C."/>
            <person name="Calvi B.R."/>
            <person name="Bernardo de Carvalho A."/>
            <person name="Caspi A."/>
            <person name="Castrezana S."/>
            <person name="Celniker S.E."/>
            <person name="Chang J.L."/>
            <person name="Chapple C."/>
            <person name="Chatterji S."/>
            <person name="Chinwalla A."/>
            <person name="Civetta A."/>
            <person name="Clifton S.W."/>
            <person name="Comeron J.M."/>
            <person name="Costello J.C."/>
            <person name="Coyne J.A."/>
            <person name="Daub J."/>
            <person name="David R.G."/>
            <person name="Delcher A.L."/>
            <person name="Delehaunty K."/>
            <person name="Do C.B."/>
            <person name="Ebling H."/>
            <person name="Edwards K."/>
            <person name="Eickbush T."/>
            <person name="Evans J.D."/>
            <person name="Filipski A."/>
            <person name="Findeiss S."/>
            <person name="Freyhult E."/>
            <person name="Fulton L."/>
            <person name="Fulton R."/>
            <person name="Garcia A.C."/>
            <person name="Gardiner A."/>
            <person name="Garfield D.A."/>
            <person name="Garvin B.E."/>
            <person name="Gibson G."/>
            <person name="Gilbert D."/>
            <person name="Gnerre S."/>
            <person name="Godfrey J."/>
            <person name="Good R."/>
            <person name="Gotea V."/>
            <person name="Gravely B."/>
            <person name="Greenberg A.J."/>
            <person name="Griffiths-Jones S."/>
            <person name="Gross S."/>
            <person name="Guigo R."/>
            <person name="Gustafson E.A."/>
            <person name="Haerty W."/>
            <person name="Hahn M.W."/>
            <person name="Halligan D.L."/>
            <person name="Halpern A.L."/>
            <person name="Halter G.M."/>
            <person name="Han M.V."/>
            <person name="Heger A."/>
            <person name="Hillier L."/>
            <person name="Hinrichs A.S."/>
            <person name="Holmes I."/>
            <person name="Hoskins R.A."/>
            <person name="Hubisz M.J."/>
            <person name="Hultmark D."/>
            <person name="Huntley M.A."/>
            <person name="Jaffe D.B."/>
            <person name="Jagadeeshan S."/>
            <person name="Jeck W.R."/>
            <person name="Johnson J."/>
            <person name="Jones C.D."/>
            <person name="Jordan W.C."/>
            <person name="Karpen G.H."/>
            <person name="Kataoka E."/>
            <person name="Keightley P.D."/>
            <person name="Kheradpour P."/>
            <person name="Kirkness E.F."/>
            <person name="Koerich L.B."/>
            <person name="Kristiansen K."/>
            <person name="Kudrna D."/>
            <person name="Kulathinal R.J."/>
            <person name="Kumar S."/>
            <person name="Kwok R."/>
            <person name="Lander E."/>
            <person name="Langley C.H."/>
            <person name="Lapoint R."/>
            <person name="Lazzaro B.P."/>
            <person name="Lee S.J."/>
            <person name="Levesque L."/>
            <person name="Li R."/>
            <person name="Lin C.F."/>
            <person name="Lin M.F."/>
            <person name="Lindblad-Toh K."/>
            <person name="Llopart A."/>
            <person name="Long M."/>
            <person name="Low L."/>
            <person name="Lozovsky E."/>
            <person name="Lu J."/>
            <person name="Luo M."/>
            <person name="Machado C.A."/>
            <person name="Makalowski W."/>
            <person name="Marzo M."/>
            <person name="Matsuda M."/>
            <person name="Matzkin L."/>
            <person name="McAllister B."/>
            <person name="McBride C.S."/>
            <person name="McKernan B."/>
            <person name="McKernan K."/>
            <person name="Mendez-Lago M."/>
            <person name="Minx P."/>
            <person name="Mollenhauer M.U."/>
            <person name="Montooth K."/>
            <person name="Mount S.M."/>
            <person name="Mu X."/>
            <person name="Myers E."/>
            <person name="Negre B."/>
            <person name="Newfeld S."/>
            <person name="Nielsen R."/>
            <person name="Noor M.A."/>
            <person name="O'Grady P."/>
            <person name="Pachter L."/>
            <person name="Papaceit M."/>
            <person name="Parisi M.J."/>
            <person name="Parisi M."/>
            <person name="Parts L."/>
            <person name="Pedersen J.S."/>
            <person name="Pesole G."/>
            <person name="Phillippy A.M."/>
            <person name="Ponting C.P."/>
            <person name="Pop M."/>
            <person name="Porcelli D."/>
            <person name="Powell J.R."/>
            <person name="Prohaska S."/>
            <person name="Pruitt K."/>
            <person name="Puig M."/>
            <person name="Quesneville H."/>
            <person name="Ram K.R."/>
            <person name="Rand D."/>
            <person name="Rasmussen M.D."/>
            <person name="Reed L.K."/>
            <person name="Reenan R."/>
            <person name="Reily A."/>
            <person name="Remington K.A."/>
            <person name="Rieger T.T."/>
            <person name="Ritchie M.G."/>
            <person name="Robin C."/>
            <person name="Rogers Y.H."/>
            <person name="Rohde C."/>
            <person name="Rozas J."/>
            <person name="Rubenfield M.J."/>
            <person name="Ruiz A."/>
            <person name="Russo S."/>
            <person name="Salzberg S.L."/>
            <person name="Sanchez-Gracia A."/>
            <person name="Saranga D.J."/>
            <person name="Sato H."/>
            <person name="Schaeffer S.W."/>
            <person name="Schatz M.C."/>
            <person name="Schlenke T."/>
            <person name="Schwartz R."/>
            <person name="Segarra C."/>
            <person name="Singh R.S."/>
            <person name="Sirot L."/>
            <person name="Sirota M."/>
            <person name="Sisneros N.B."/>
            <person name="Smith C.D."/>
            <person name="Smith T.F."/>
            <person name="Spieth J."/>
            <person name="Stage D.E."/>
            <person name="Stark A."/>
            <person name="Stephan W."/>
            <person name="Strausberg R.L."/>
            <person name="Strempel S."/>
            <person name="Sturgill D."/>
            <person name="Sutton G."/>
            <person name="Sutton G.G."/>
            <person name="Tao W."/>
            <person name="Teichmann S."/>
            <person name="Tobari Y.N."/>
            <person name="Tomimura Y."/>
            <person name="Tsolas J.M."/>
            <person name="Valente V.L."/>
            <person name="Venter E."/>
            <person name="Venter J.C."/>
            <person name="Vicario S."/>
            <person name="Vieira F.G."/>
            <person name="Vilella A.J."/>
            <person name="Villasante A."/>
            <person name="Walenz B."/>
            <person name="Wang J."/>
            <person name="Wasserman M."/>
            <person name="Watts T."/>
            <person name="Wilson D."/>
            <person name="Wilson R.K."/>
            <person name="Wing R.A."/>
            <person name="Wolfner M.F."/>
            <person name="Wong A."/>
            <person name="Wong G.K."/>
            <person name="Wu C.I."/>
            <person name="Wu G."/>
            <person name="Yamamoto D."/>
            <person name="Yang H.P."/>
            <person name="Yang S.P."/>
            <person name="Yorke J.A."/>
            <person name="Yoshida K."/>
            <person name="Zdobnov E."/>
            <person name="Zhang P."/>
            <person name="Zhang Y."/>
            <person name="Zimin A.V."/>
            <person name="Baldwin J."/>
            <person name="Abdouelleil A."/>
            <person name="Abdulkadir J."/>
            <person name="Abebe A."/>
            <person name="Abera B."/>
            <person name="Abreu J."/>
            <person name="Acer S.C."/>
            <person name="Aftuck L."/>
            <person name="Alexander A."/>
            <person name="An P."/>
            <person name="Anderson E."/>
            <person name="Anderson S."/>
            <person name="Arachi H."/>
            <person name="Azer M."/>
            <person name="Bachantsang P."/>
            <person name="Barry A."/>
            <person name="Bayul T."/>
            <person name="Berlin A."/>
            <person name="Bessette D."/>
            <person name="Bloom T."/>
            <person name="Blye J."/>
            <person name="Boguslavskiy L."/>
            <person name="Bonnet C."/>
            <person name="Boukhgalter B."/>
            <person name="Bourzgui I."/>
            <person name="Brown A."/>
            <person name="Cahill P."/>
            <person name="Channer S."/>
            <person name="Cheshatsang Y."/>
            <person name="Chuda L."/>
            <person name="Citroen M."/>
            <person name="Collymore A."/>
            <person name="Cooke P."/>
            <person name="Costello M."/>
            <person name="D'Aco K."/>
            <person name="Daza R."/>
            <person name="De Haan G."/>
            <person name="DeGray S."/>
            <person name="DeMaso C."/>
            <person name="Dhargay N."/>
            <person name="Dooley K."/>
            <person name="Dooley E."/>
            <person name="Doricent M."/>
            <person name="Dorje P."/>
            <person name="Dorjee K."/>
            <person name="Dupes A."/>
            <person name="Elong R."/>
            <person name="Falk J."/>
            <person name="Farina A."/>
            <person name="Faro S."/>
            <person name="Ferguson D."/>
            <person name="Fisher S."/>
            <person name="Foley C.D."/>
            <person name="Franke A."/>
            <person name="Friedrich D."/>
            <person name="Gadbois L."/>
            <person name="Gearin G."/>
            <person name="Gearin C.R."/>
            <person name="Giannoukos G."/>
            <person name="Goode T."/>
            <person name="Graham J."/>
            <person name="Grandbois E."/>
            <person name="Grewal S."/>
            <person name="Gyaltsen K."/>
            <person name="Hafez N."/>
            <person name="Hagos B."/>
            <person name="Hall J."/>
            <person name="Henson C."/>
            <person name="Hollinger A."/>
            <person name="Honan T."/>
            <person name="Huard M.D."/>
            <person name="Hughes L."/>
            <person name="Hurhula B."/>
            <person name="Husby M.E."/>
            <person name="Kamat A."/>
            <person name="Kanga B."/>
            <person name="Kashin S."/>
            <person name="Khazanovich D."/>
            <person name="Kisner P."/>
            <person name="Lance K."/>
            <person name="Lara M."/>
            <person name="Lee W."/>
            <person name="Lennon N."/>
            <person name="Letendre F."/>
            <person name="LeVine R."/>
            <person name="Lipovsky A."/>
            <person name="Liu X."/>
            <person name="Liu J."/>
            <person name="Liu S."/>
            <person name="Lokyitsang T."/>
            <person name="Lokyitsang Y."/>
            <person name="Lubonja R."/>
            <person name="Lui A."/>
            <person name="MacDonald P."/>
            <person name="Magnisalis V."/>
            <person name="Maru K."/>
            <person name="Matthews C."/>
            <person name="McCusker W."/>
            <person name="McDonough S."/>
            <person name="Mehta T."/>
            <person name="Meldrim J."/>
            <person name="Meneus L."/>
            <person name="Mihai O."/>
            <person name="Mihalev A."/>
            <person name="Mihova T."/>
            <person name="Mittelman R."/>
            <person name="Mlenga V."/>
            <person name="Montmayeur A."/>
            <person name="Mulrain L."/>
            <person name="Navidi A."/>
            <person name="Naylor J."/>
            <person name="Negash T."/>
            <person name="Nguyen T."/>
            <person name="Nguyen N."/>
            <person name="Nicol R."/>
            <person name="Norbu C."/>
            <person name="Norbu N."/>
            <person name="Novod N."/>
            <person name="O'Neill B."/>
            <person name="Osman S."/>
            <person name="Markiewicz E."/>
            <person name="Oyono O.L."/>
            <person name="Patti C."/>
            <person name="Phunkhang P."/>
            <person name="Pierre F."/>
            <person name="Priest M."/>
            <person name="Raghuraman S."/>
            <person name="Rege F."/>
            <person name="Reyes R."/>
            <person name="Rise C."/>
            <person name="Rogov P."/>
            <person name="Ross K."/>
            <person name="Ryan E."/>
            <person name="Settipalli S."/>
            <person name="Shea T."/>
            <person name="Sherpa N."/>
            <person name="Shi L."/>
            <person name="Shih D."/>
            <person name="Sparrow T."/>
            <person name="Spaulding J."/>
            <person name="Stalker J."/>
            <person name="Stange-Thomann N."/>
            <person name="Stavropoulos S."/>
            <person name="Stone C."/>
            <person name="Strader C."/>
            <person name="Tesfaye S."/>
            <person name="Thomson T."/>
            <person name="Thoulutsang Y."/>
            <person name="Thoulutsang D."/>
            <person name="Topham K."/>
            <person name="Topping I."/>
            <person name="Tsamla T."/>
            <person name="Vassiliev H."/>
            <person name="Vo A."/>
            <person name="Wangchuk T."/>
            <person name="Wangdi T."/>
            <person name="Weiand M."/>
            <person name="Wilkinson J."/>
            <person name="Wilson A."/>
            <person name="Yadav S."/>
            <person name="Young G."/>
            <person name="Yu Q."/>
            <person name="Zembek L."/>
            <person name="Zhong D."/>
            <person name="Zimmer A."/>
            <person name="Zwirko Z."/>
            <person name="Jaffe D.B."/>
            <person name="Alvarez P."/>
            <person name="Brockman W."/>
            <person name="Butler J."/>
            <person name="Chin C."/>
            <person name="Gnerre S."/>
            <person name="Grabherr M."/>
            <person name="Kleber M."/>
            <person name="Mauceli E."/>
            <person name="MacCallum I."/>
        </authorList>
    </citation>
    <scope>NUCLEOTIDE SEQUENCE [LARGE SCALE GENOMIC DNA]</scope>
    <source>
        <strain evidence="4">Tucson 15010-1051.87</strain>
    </source>
</reference>
<organism evidence="3 4">
    <name type="scientific">Drosophila virilis</name>
    <name type="common">Fruit fly</name>
    <dbReference type="NCBI Taxonomy" id="7244"/>
    <lineage>
        <taxon>Eukaryota</taxon>
        <taxon>Metazoa</taxon>
        <taxon>Ecdysozoa</taxon>
        <taxon>Arthropoda</taxon>
        <taxon>Hexapoda</taxon>
        <taxon>Insecta</taxon>
        <taxon>Pterygota</taxon>
        <taxon>Neoptera</taxon>
        <taxon>Endopterygota</taxon>
        <taxon>Diptera</taxon>
        <taxon>Brachycera</taxon>
        <taxon>Muscomorpha</taxon>
        <taxon>Ephydroidea</taxon>
        <taxon>Drosophilidae</taxon>
        <taxon>Drosophila</taxon>
    </lineage>
</organism>
<dbReference type="GO" id="GO:0070578">
    <property type="term" value="C:RISC-loading complex"/>
    <property type="evidence" value="ECO:0007669"/>
    <property type="project" value="TreeGrafter"/>
</dbReference>
<sequence length="259" mass="29261">MDCSFFNKSEPGSWQSERAAEANLGKLKLNRSAAKDPKLSLMNTGIKRRKSLGIHQLSRLMVPKSAVKVLKEFKGISLGDFEITSGDEGGFKASINFNSKIYVANGRSKKLAKERVCELALRDYFKSKMSQSNENGSDEEEDEKDLAMLKLASFAIHKLYADWECQDKPETKKDTPNALRKELPANWDNMHPASVLDLMRPGLKYECLEVNNGQNGIVHRMIITVDDQQFTAVGRSKKLARRMVATRVCNTLFNTNFKY</sequence>
<evidence type="ECO:0000259" key="2">
    <source>
        <dbReference type="SMART" id="SM00358"/>
    </source>
</evidence>
<dbReference type="HOGENOM" id="CLU_039772_0_1_1"/>
<gene>
    <name evidence="3" type="primary">Dvir\GJ10989</name>
    <name evidence="3" type="ORF">Dvir_GJ10989</name>
</gene>
<protein>
    <recommendedName>
        <fullName evidence="2">DRBM domain-containing protein</fullName>
    </recommendedName>
</protein>
<dbReference type="Gene3D" id="3.30.160.20">
    <property type="match status" value="2"/>
</dbReference>
<dbReference type="PANTHER" id="PTHR46205:SF5">
    <property type="entry name" value="BLANKS-RELATED"/>
    <property type="match status" value="1"/>
</dbReference>
<dbReference type="GO" id="GO:0016442">
    <property type="term" value="C:RISC complex"/>
    <property type="evidence" value="ECO:0007669"/>
    <property type="project" value="TreeGrafter"/>
</dbReference>
<evidence type="ECO:0000256" key="1">
    <source>
        <dbReference type="ARBA" id="ARBA00022884"/>
    </source>
</evidence>
<dbReference type="KEGG" id="dvi:6632451"/>
<dbReference type="GO" id="GO:0005634">
    <property type="term" value="C:nucleus"/>
    <property type="evidence" value="ECO:0007669"/>
    <property type="project" value="TreeGrafter"/>
</dbReference>
<dbReference type="SMART" id="SM00358">
    <property type="entry name" value="DSRM"/>
    <property type="match status" value="2"/>
</dbReference>
<dbReference type="PANTHER" id="PTHR46205">
    <property type="entry name" value="LOQUACIOUS, ISOFORM B"/>
    <property type="match status" value="1"/>
</dbReference>